<dbReference type="Pfam" id="PF11877">
    <property type="entry name" value="DUF3397"/>
    <property type="match status" value="1"/>
</dbReference>
<keyword evidence="3" id="KW-1185">Reference proteome</keyword>
<evidence type="ECO:0000313" key="2">
    <source>
        <dbReference type="EMBL" id="MFC4735502.1"/>
    </source>
</evidence>
<evidence type="ECO:0000256" key="1">
    <source>
        <dbReference type="SAM" id="Phobius"/>
    </source>
</evidence>
<dbReference type="InterPro" id="IPR024515">
    <property type="entry name" value="DUF3397"/>
</dbReference>
<accession>A0ABV9NTN0</accession>
<comment type="caution">
    <text evidence="2">The sequence shown here is derived from an EMBL/GenBank/DDBJ whole genome shotgun (WGS) entry which is preliminary data.</text>
</comment>
<dbReference type="EMBL" id="JBHSGK010000003">
    <property type="protein sequence ID" value="MFC4735502.1"/>
    <property type="molecule type" value="Genomic_DNA"/>
</dbReference>
<name>A0ABV9NTN0_9BACI</name>
<dbReference type="Proteomes" id="UP001595896">
    <property type="component" value="Unassembled WGS sequence"/>
</dbReference>
<protein>
    <submittedName>
        <fullName evidence="2">DUF3397 family protein</fullName>
    </submittedName>
</protein>
<keyword evidence="1" id="KW-1133">Transmembrane helix</keyword>
<gene>
    <name evidence="2" type="ORF">ACFO4L_02790</name>
</gene>
<feature type="transmembrane region" description="Helical" evidence="1">
    <location>
        <begin position="6"/>
        <end position="28"/>
    </location>
</feature>
<organism evidence="2 3">
    <name type="scientific">Bacillus daqingensis</name>
    <dbReference type="NCBI Taxonomy" id="872396"/>
    <lineage>
        <taxon>Bacteria</taxon>
        <taxon>Bacillati</taxon>
        <taxon>Bacillota</taxon>
        <taxon>Bacilli</taxon>
        <taxon>Bacillales</taxon>
        <taxon>Bacillaceae</taxon>
        <taxon>Bacillus</taxon>
    </lineage>
</organism>
<proteinExistence type="predicted"/>
<feature type="transmembrane region" description="Helical" evidence="1">
    <location>
        <begin position="67"/>
        <end position="88"/>
    </location>
</feature>
<dbReference type="RefSeq" id="WP_377908125.1">
    <property type="nucleotide sequence ID" value="NZ_JBHSGK010000003.1"/>
</dbReference>
<reference evidence="3" key="1">
    <citation type="journal article" date="2019" name="Int. J. Syst. Evol. Microbiol.">
        <title>The Global Catalogue of Microorganisms (GCM) 10K type strain sequencing project: providing services to taxonomists for standard genome sequencing and annotation.</title>
        <authorList>
            <consortium name="The Broad Institute Genomics Platform"/>
            <consortium name="The Broad Institute Genome Sequencing Center for Infectious Disease"/>
            <person name="Wu L."/>
            <person name="Ma J."/>
        </authorList>
    </citation>
    <scope>NUCLEOTIDE SEQUENCE [LARGE SCALE GENOMIC DNA]</scope>
    <source>
        <strain evidence="3">JCM 12165</strain>
    </source>
</reference>
<evidence type="ECO:0000313" key="3">
    <source>
        <dbReference type="Proteomes" id="UP001595896"/>
    </source>
</evidence>
<keyword evidence="1" id="KW-0472">Membrane</keyword>
<sequence length="123" mass="14016">MMDFAAGAAATAVTVPPLVFVFLFITVNKLIGKPGRSLRLSADMTALLFMISVYFMIELLWGVGTGWFMLIGFLTVASLLTILQWYVIEEVRMWKVLKQTWRFHFLVYACMYTVLAFTGLFII</sequence>
<keyword evidence="1" id="KW-0812">Transmembrane</keyword>
<feature type="transmembrane region" description="Helical" evidence="1">
    <location>
        <begin position="40"/>
        <end position="61"/>
    </location>
</feature>
<feature type="transmembrane region" description="Helical" evidence="1">
    <location>
        <begin position="100"/>
        <end position="122"/>
    </location>
</feature>